<feature type="region of interest" description="Disordered" evidence="1">
    <location>
        <begin position="1"/>
        <end position="23"/>
    </location>
</feature>
<protein>
    <recommendedName>
        <fullName evidence="2">eCIS core domain-containing protein</fullName>
    </recommendedName>
</protein>
<comment type="caution">
    <text evidence="3">The sequence shown here is derived from an EMBL/GenBank/DDBJ whole genome shotgun (WGS) entry which is preliminary data.</text>
</comment>
<dbReference type="InterPro" id="IPR025295">
    <property type="entry name" value="eCIS_core_dom"/>
</dbReference>
<dbReference type="EMBL" id="NHNI01000001">
    <property type="protein sequence ID" value="OZY87437.1"/>
    <property type="molecule type" value="Genomic_DNA"/>
</dbReference>
<reference evidence="4" key="1">
    <citation type="submission" date="2017-05" db="EMBL/GenBank/DDBJ databases">
        <authorList>
            <person name="Barney B.M."/>
        </authorList>
    </citation>
    <scope>NUCLEOTIDE SEQUENCE [LARGE SCALE GENOMIC DNA]</scope>
    <source>
        <strain evidence="4">PSBB022</strain>
    </source>
</reference>
<organism evidence="3 4">
    <name type="scientific">Cellvibrio mixtus</name>
    <dbReference type="NCBI Taxonomy" id="39650"/>
    <lineage>
        <taxon>Bacteria</taxon>
        <taxon>Pseudomonadati</taxon>
        <taxon>Pseudomonadota</taxon>
        <taxon>Gammaproteobacteria</taxon>
        <taxon>Cellvibrionales</taxon>
        <taxon>Cellvibrionaceae</taxon>
        <taxon>Cellvibrio</taxon>
    </lineage>
</organism>
<dbReference type="Pfam" id="PF13699">
    <property type="entry name" value="eCIS_core"/>
    <property type="match status" value="1"/>
</dbReference>
<proteinExistence type="predicted"/>
<keyword evidence="4" id="KW-1185">Reference proteome</keyword>
<feature type="compositionally biased region" description="Low complexity" evidence="1">
    <location>
        <begin position="1275"/>
        <end position="1285"/>
    </location>
</feature>
<evidence type="ECO:0000313" key="3">
    <source>
        <dbReference type="EMBL" id="OZY87437.1"/>
    </source>
</evidence>
<evidence type="ECO:0000259" key="2">
    <source>
        <dbReference type="Pfam" id="PF13699"/>
    </source>
</evidence>
<feature type="region of interest" description="Disordered" evidence="1">
    <location>
        <begin position="1268"/>
        <end position="1296"/>
    </location>
</feature>
<dbReference type="Proteomes" id="UP000216101">
    <property type="component" value="Unassembled WGS sequence"/>
</dbReference>
<accession>A0A266QC37</accession>
<gene>
    <name evidence="3" type="ORF">CBP51_10805</name>
</gene>
<sequence>MERTQLSIARKPVATTRSSGARATVHRHSAKVMRVLQPEAMEAATHAAANRAATVTNNTESLLARQCDECTEELQKKPAGQLPAISQPSDPLEVQAERVADRVMAKTDTSFDAPLQEKKDDSLQRVCSACEEENGGVQRQAIEPALSQPEDPLEREADRVADQTLQAKIERNNVHNSIARDLVTTNEPENELQRLCSECEEEQLQRYAQSDYQQQARPGLWQRIKNAFRTSRRLPAKVVEFFKARMGYDFSRVNIHTHQQAAASAQEIHARAFTWRDHVAFAPGEYQPDTSSGLHLLAHELTHVVQQGAAVAVAAPAQTVEAASATMRTEFTPVSEPSNATLAVTESAAATISTARPQVQRNILGDAWDAAGNAVGAVGDAAVAVGGAVVDVGGAIVDAGADLIWSAVEAVAPRALMDLINEVREKGFLGFIREKIDDATHAIFSGLQDQSGFVATLLGTFARLASSTATILAGLAQGDCEPLFAALRSMRDAVTELANDAWTAISDFFRPIGEFFSDLWARFGAPVIEWLQKVAGDTWRFIQDLGNDIWNWTRPVVDAIRSLVSDAWGWIKAQLGLPDDEGNNQSGLIQWVQGKAQDAWTAIKTELAPVIEPIQSVIAKVQEILPLEAILHFRETVNGWLQKVAETARTMDTGEGGDVAENQTTLRELLPAILLSIQDFRTTLVGTGSWVAEKIGGAVDTGKQFINAIATAPLLNGLSSVFSWLSTGLDSIGSWARDTVQGLFTSLGNGLVFLSQFIEPILNALRRIVEVVGNLLGRLPDFLLGPLWGLVPECIKNPLKDFFVEQILGRIPLFQQLVAAGDIWQRVQSTALAILRQIFVDGDLFGAAWRFFREMLGLIGIPAQLLVQIVANAAQAFSDILMDPIGFLSNLLRSMWQGTTQFFGNILTHLFGGVTGWLFGQISEAGLTPPDITSFRSVIGFVFDLLGLTLENIWRLLAVHVGQPMVDRIRTAVEFASGAWEFIQVAVTEGLPGLWRLIQERISDLWNMVLTSAVGWINTAIIATASRWLMSLLDVTGIMPVINSLIAFYRAIESFAQYLVQMLEIVNSVVAGIGDIARGMIDTAANYLESTMAQSVPIVVGFLANQFGLGRLGERIRELVEGIRERVNGALDNIIAAAVRGGRAFLDMLRRGAAAVRNWWENRKPFRDSEGRGHELYFQSERGELIVESTPTPVSIFLENLVIAESDPQRAQKQTHKAQAQQVHTEIGRIKQTLARQVAGSDSTELQAQLTQKLDELATHLTPLLGGAGDSGGRLPNPLTLNTLNDAPVTTPRTPEEERIDLDGARQLTLLAIEASKDTEEIATYFLRIKNRLALAEVDYQTASGVTRVKLRATQEVFVDVNKPLKGTTPGVPLVSNITYTTGVAAGDTVGVGMVADPVGPDKINAGSTPRRSALSGVMGRLVTNPSRNGPSRYIKGHLLNHHIGGPGDSSNMYPITAAANSSHLHTVETKVKDWVENKHYWVYYSVQVRNILESITKPGKDPDNYINASFACEAYIKNADGSRGEEFSPTVVSTYVKQNTGAAAVVESASDPVPDD</sequence>
<feature type="domain" description="eCIS core" evidence="2">
    <location>
        <begin position="234"/>
        <end position="309"/>
    </location>
</feature>
<evidence type="ECO:0000313" key="4">
    <source>
        <dbReference type="Proteomes" id="UP000216101"/>
    </source>
</evidence>
<evidence type="ECO:0000256" key="1">
    <source>
        <dbReference type="SAM" id="MobiDB-lite"/>
    </source>
</evidence>
<dbReference type="RefSeq" id="WP_094984843.1">
    <property type="nucleotide sequence ID" value="NZ_NHNI01000001.1"/>
</dbReference>
<name>A0A266QC37_9GAMM</name>